<dbReference type="Gene3D" id="1.10.357.10">
    <property type="entry name" value="Tetracycline Repressor, domain 2"/>
    <property type="match status" value="1"/>
</dbReference>
<evidence type="ECO:0000256" key="2">
    <source>
        <dbReference type="ARBA" id="ARBA00023125"/>
    </source>
</evidence>
<evidence type="ECO:0000259" key="5">
    <source>
        <dbReference type="PROSITE" id="PS50977"/>
    </source>
</evidence>
<comment type="caution">
    <text evidence="6">The sequence shown here is derived from an EMBL/GenBank/DDBJ whole genome shotgun (WGS) entry which is preliminary data.</text>
</comment>
<dbReference type="GO" id="GO:0003677">
    <property type="term" value="F:DNA binding"/>
    <property type="evidence" value="ECO:0007669"/>
    <property type="project" value="UniProtKB-UniRule"/>
</dbReference>
<evidence type="ECO:0000256" key="3">
    <source>
        <dbReference type="ARBA" id="ARBA00023163"/>
    </source>
</evidence>
<dbReference type="InterPro" id="IPR011075">
    <property type="entry name" value="TetR_C"/>
</dbReference>
<evidence type="ECO:0000313" key="6">
    <source>
        <dbReference type="EMBL" id="TRL36333.1"/>
    </source>
</evidence>
<dbReference type="InterPro" id="IPR036271">
    <property type="entry name" value="Tet_transcr_reg_TetR-rel_C_sf"/>
</dbReference>
<feature type="DNA-binding region" description="H-T-H motif" evidence="4">
    <location>
        <begin position="43"/>
        <end position="62"/>
    </location>
</feature>
<organism evidence="6 7">
    <name type="scientific">Methylosinus sporium</name>
    <dbReference type="NCBI Taxonomy" id="428"/>
    <lineage>
        <taxon>Bacteria</taxon>
        <taxon>Pseudomonadati</taxon>
        <taxon>Pseudomonadota</taxon>
        <taxon>Alphaproteobacteria</taxon>
        <taxon>Hyphomicrobiales</taxon>
        <taxon>Methylocystaceae</taxon>
        <taxon>Methylosinus</taxon>
    </lineage>
</organism>
<dbReference type="SUPFAM" id="SSF48498">
    <property type="entry name" value="Tetracyclin repressor-like, C-terminal domain"/>
    <property type="match status" value="1"/>
</dbReference>
<dbReference type="PROSITE" id="PS50977">
    <property type="entry name" value="HTH_TETR_2"/>
    <property type="match status" value="1"/>
</dbReference>
<feature type="domain" description="HTH tetR-type" evidence="5">
    <location>
        <begin position="20"/>
        <end position="80"/>
    </location>
</feature>
<reference evidence="6 7" key="1">
    <citation type="submission" date="2019-07" db="EMBL/GenBank/DDBJ databases">
        <title>Ln-dependent methylotrophs.</title>
        <authorList>
            <person name="Tani A."/>
        </authorList>
    </citation>
    <scope>NUCLEOTIDE SEQUENCE [LARGE SCALE GENOMIC DNA]</scope>
    <source>
        <strain evidence="6 7">SM89A</strain>
    </source>
</reference>
<dbReference type="Pfam" id="PF00440">
    <property type="entry name" value="TetR_N"/>
    <property type="match status" value="1"/>
</dbReference>
<dbReference type="PANTHER" id="PTHR47506:SF1">
    <property type="entry name" value="HTH-TYPE TRANSCRIPTIONAL REGULATOR YJDC"/>
    <property type="match status" value="1"/>
</dbReference>
<dbReference type="EMBL" id="VJMF01000022">
    <property type="protein sequence ID" value="TRL36333.1"/>
    <property type="molecule type" value="Genomic_DNA"/>
</dbReference>
<dbReference type="InterPro" id="IPR001647">
    <property type="entry name" value="HTH_TetR"/>
</dbReference>
<dbReference type="InterPro" id="IPR009057">
    <property type="entry name" value="Homeodomain-like_sf"/>
</dbReference>
<keyword evidence="2 4" id="KW-0238">DNA-binding</keyword>
<dbReference type="Gene3D" id="1.10.10.60">
    <property type="entry name" value="Homeodomain-like"/>
    <property type="match status" value="1"/>
</dbReference>
<protein>
    <submittedName>
        <fullName evidence="6">TetR/AcrR family transcriptional regulator</fullName>
    </submittedName>
</protein>
<keyword evidence="3" id="KW-0804">Transcription</keyword>
<accession>A0A549T385</accession>
<dbReference type="AlphaFoldDB" id="A0A549T385"/>
<dbReference type="SUPFAM" id="SSF46689">
    <property type="entry name" value="Homeodomain-like"/>
    <property type="match status" value="1"/>
</dbReference>
<dbReference type="Pfam" id="PF16925">
    <property type="entry name" value="TetR_C_13"/>
    <property type="match status" value="1"/>
</dbReference>
<keyword evidence="1" id="KW-0805">Transcription regulation</keyword>
<dbReference type="PRINTS" id="PR00455">
    <property type="entry name" value="HTHTETR"/>
</dbReference>
<proteinExistence type="predicted"/>
<evidence type="ECO:0000256" key="1">
    <source>
        <dbReference type="ARBA" id="ARBA00023015"/>
    </source>
</evidence>
<gene>
    <name evidence="6" type="ORF">FM996_05195</name>
</gene>
<dbReference type="Proteomes" id="UP000316781">
    <property type="component" value="Unassembled WGS sequence"/>
</dbReference>
<name>A0A549T385_METSR</name>
<evidence type="ECO:0000313" key="7">
    <source>
        <dbReference type="Proteomes" id="UP000316781"/>
    </source>
</evidence>
<dbReference type="PANTHER" id="PTHR47506">
    <property type="entry name" value="TRANSCRIPTIONAL REGULATORY PROTEIN"/>
    <property type="match status" value="1"/>
</dbReference>
<sequence>MFILVTTKTIAKRPRGRPRALDRDEALETALRLFWRRGYEGTSIADLTAAMGVTPPSLYTVFGSKEQLYREALDRYGATYGSFAQRALAEEPSAWRAVERILREAIEVYADGPAPAGCMLASGVVACAPEHASVAADVARRRLATIAAIKARFDRAASEGELAPSTDTQALASYYAAVVQGLSIQARDGVSRKILDALADVALSAWPGSRADQPAQSP</sequence>
<evidence type="ECO:0000256" key="4">
    <source>
        <dbReference type="PROSITE-ProRule" id="PRU00335"/>
    </source>
</evidence>